<reference evidence="3 4" key="1">
    <citation type="submission" date="2019-09" db="EMBL/GenBank/DDBJ databases">
        <title>Characterization of the phylogenetic diversity of two novel species belonging to the genus Bifidobacterium: Bifidobacterium cebidarum sp. nov. and Bifidobacterium leontopitheci sp. nov.</title>
        <authorList>
            <person name="Lugli G.A."/>
            <person name="Duranti S."/>
            <person name="Milani C."/>
            <person name="Turroni F."/>
            <person name="Ventura M."/>
        </authorList>
    </citation>
    <scope>NUCLEOTIDE SEQUENCE [LARGE SCALE GENOMIC DNA]</scope>
    <source>
        <strain evidence="3 4">LMG 31471</strain>
    </source>
</reference>
<organism evidence="3 4">
    <name type="scientific">Bifidobacterium leontopitheci</name>
    <dbReference type="NCBI Taxonomy" id="2650774"/>
    <lineage>
        <taxon>Bacteria</taxon>
        <taxon>Bacillati</taxon>
        <taxon>Actinomycetota</taxon>
        <taxon>Actinomycetes</taxon>
        <taxon>Bifidobacteriales</taxon>
        <taxon>Bifidobacteriaceae</taxon>
        <taxon>Bifidobacterium</taxon>
    </lineage>
</organism>
<dbReference type="InterPro" id="IPR049492">
    <property type="entry name" value="BD-FAE-like_dom"/>
</dbReference>
<dbReference type="Pfam" id="PF20434">
    <property type="entry name" value="BD-FAE"/>
    <property type="match status" value="1"/>
</dbReference>
<dbReference type="PANTHER" id="PTHR48081:SF6">
    <property type="entry name" value="PEPTIDASE S9 PROLYL OLIGOPEPTIDASE CATALYTIC DOMAIN-CONTAINING PROTEIN"/>
    <property type="match status" value="1"/>
</dbReference>
<dbReference type="AlphaFoldDB" id="A0A6I1GTT5"/>
<accession>A0A6I1GTT5</accession>
<evidence type="ECO:0000313" key="4">
    <source>
        <dbReference type="Proteomes" id="UP000441772"/>
    </source>
</evidence>
<proteinExistence type="predicted"/>
<evidence type="ECO:0000313" key="3">
    <source>
        <dbReference type="EMBL" id="KAB7789871.1"/>
    </source>
</evidence>
<dbReference type="EMBL" id="WBVT01000028">
    <property type="protein sequence ID" value="KAB7789871.1"/>
    <property type="molecule type" value="Genomic_DNA"/>
</dbReference>
<dbReference type="Gene3D" id="3.40.50.1820">
    <property type="entry name" value="alpha/beta hydrolase"/>
    <property type="match status" value="1"/>
</dbReference>
<dbReference type="InterPro" id="IPR050300">
    <property type="entry name" value="GDXG_lipolytic_enzyme"/>
</dbReference>
<dbReference type="SUPFAM" id="SSF53474">
    <property type="entry name" value="alpha/beta-Hydrolases"/>
    <property type="match status" value="1"/>
</dbReference>
<dbReference type="RefSeq" id="WP_152234934.1">
    <property type="nucleotide sequence ID" value="NZ_JBHSKZ010000018.1"/>
</dbReference>
<comment type="caution">
    <text evidence="3">The sequence shown here is derived from an EMBL/GenBank/DDBJ whole genome shotgun (WGS) entry which is preliminary data.</text>
</comment>
<dbReference type="InterPro" id="IPR029058">
    <property type="entry name" value="AB_hydrolase_fold"/>
</dbReference>
<gene>
    <name evidence="3" type="ORF">F7D09_1595</name>
</gene>
<sequence length="282" mass="30501">MQYIERVIAGIDGSEARLTGYVIDNSDEMDPDRTRPALLILPGGGYAMTSDRESEPVALRFLAAGFHVFILRYSCAPSRYPVALLQAAETMRLIRDNAVEWHADARKVAVIGFSAGGHLAGNLATSSSDGELRAHGFEPAEVRPDALLLGYPVITAGEFTHRKSISTLLGPESRHDERLLDLLSIERHIDAATPPVFAWHTMTDPTVPVENTLMLIRACRAAGVSVEAHLFPEGGHGLSLGTAETARAGSRGAAGECDPANVVPCVQVWPDLAVDWMRRTLR</sequence>
<dbReference type="Proteomes" id="UP000441772">
    <property type="component" value="Unassembled WGS sequence"/>
</dbReference>
<keyword evidence="4" id="KW-1185">Reference proteome</keyword>
<evidence type="ECO:0000259" key="2">
    <source>
        <dbReference type="Pfam" id="PF20434"/>
    </source>
</evidence>
<dbReference type="GO" id="GO:0016787">
    <property type="term" value="F:hydrolase activity"/>
    <property type="evidence" value="ECO:0007669"/>
    <property type="project" value="UniProtKB-KW"/>
</dbReference>
<feature type="domain" description="BD-FAE-like" evidence="2">
    <location>
        <begin position="34"/>
        <end position="215"/>
    </location>
</feature>
<dbReference type="PANTHER" id="PTHR48081">
    <property type="entry name" value="AB HYDROLASE SUPERFAMILY PROTEIN C4A8.06C"/>
    <property type="match status" value="1"/>
</dbReference>
<name>A0A6I1GTT5_9BIFI</name>
<protein>
    <submittedName>
        <fullName evidence="3">Acetylesterase</fullName>
    </submittedName>
</protein>
<keyword evidence="1" id="KW-0378">Hydrolase</keyword>
<evidence type="ECO:0000256" key="1">
    <source>
        <dbReference type="ARBA" id="ARBA00022801"/>
    </source>
</evidence>